<dbReference type="EMBL" id="KQ235637">
    <property type="protein sequence ID" value="KMZ96261.1"/>
    <property type="molecule type" value="Genomic_DNA"/>
</dbReference>
<evidence type="ECO:0000313" key="3">
    <source>
        <dbReference type="Proteomes" id="UP000053239"/>
    </source>
</evidence>
<sequence>MEAERDVQLTFREDVSLEYMIKLFIFSDSKNFANNKEKLKEFINEKINSSFHLRPKKELINNFIDSDLPRTEESFENYCRHHFEELLSQIVSSENLTSKDAVRKFIFNSFRYEDFEKDSAQFEDFIIVSRTNPQDYFKRRERVLSKLKNLFDVFRGFLNN</sequence>
<feature type="domain" description="Type I restriction enzyme R protein C-terminal" evidence="1">
    <location>
        <begin position="12"/>
        <end position="153"/>
    </location>
</feature>
<evidence type="ECO:0000259" key="1">
    <source>
        <dbReference type="Pfam" id="PF12008"/>
    </source>
</evidence>
<organism evidence="2 3">
    <name type="scientific">Plasmodium vivax North Korean</name>
    <dbReference type="NCBI Taxonomy" id="1035514"/>
    <lineage>
        <taxon>Eukaryota</taxon>
        <taxon>Sar</taxon>
        <taxon>Alveolata</taxon>
        <taxon>Apicomplexa</taxon>
        <taxon>Aconoidasida</taxon>
        <taxon>Haemosporida</taxon>
        <taxon>Plasmodiidae</taxon>
        <taxon>Plasmodium</taxon>
        <taxon>Plasmodium (Plasmodium)</taxon>
    </lineage>
</organism>
<name>A0A0J9TM65_PLAVI</name>
<protein>
    <recommendedName>
        <fullName evidence="1">Type I restriction enzyme R protein C-terminal domain-containing protein</fullName>
    </recommendedName>
</protein>
<dbReference type="AlphaFoldDB" id="A0A0J9TM65"/>
<proteinExistence type="predicted"/>
<gene>
    <name evidence="2" type="ORF">PVNG_02399</name>
</gene>
<dbReference type="Pfam" id="PF12008">
    <property type="entry name" value="EcoR124_C"/>
    <property type="match status" value="1"/>
</dbReference>
<reference evidence="2 3" key="1">
    <citation type="submission" date="2011-09" db="EMBL/GenBank/DDBJ databases">
        <title>The Genome Sequence of Plasmodium vivax North Korean.</title>
        <authorList>
            <consortium name="The Broad Institute Genome Sequencing Platform"/>
            <consortium name="The Broad Institute Genome Sequencing Center for Infectious Disease"/>
            <person name="Neafsey D."/>
            <person name="Carlton J."/>
            <person name="Barnwell J."/>
            <person name="Collins W."/>
            <person name="Escalante A."/>
            <person name="Mullikin J."/>
            <person name="Saul A."/>
            <person name="Guigo R."/>
            <person name="Camara F."/>
            <person name="Young S.K."/>
            <person name="Zeng Q."/>
            <person name="Gargeya S."/>
            <person name="Fitzgerald M."/>
            <person name="Haas B."/>
            <person name="Abouelleil A."/>
            <person name="Alvarado L."/>
            <person name="Arachchi H.M."/>
            <person name="Berlin A."/>
            <person name="Brown A."/>
            <person name="Chapman S.B."/>
            <person name="Chen Z."/>
            <person name="Dunbar C."/>
            <person name="Freedman E."/>
            <person name="Gearin G."/>
            <person name="Gellesch M."/>
            <person name="Goldberg J."/>
            <person name="Griggs A."/>
            <person name="Gujja S."/>
            <person name="Heiman D."/>
            <person name="Howarth C."/>
            <person name="Larson L."/>
            <person name="Lui A."/>
            <person name="MacDonald P.J.P."/>
            <person name="Montmayeur A."/>
            <person name="Murphy C."/>
            <person name="Neiman D."/>
            <person name="Pearson M."/>
            <person name="Priest M."/>
            <person name="Roberts A."/>
            <person name="Saif S."/>
            <person name="Shea T."/>
            <person name="Shenoy N."/>
            <person name="Sisk P."/>
            <person name="Stolte C."/>
            <person name="Sykes S."/>
            <person name="Wortman J."/>
            <person name="Nusbaum C."/>
            <person name="Birren B."/>
        </authorList>
    </citation>
    <scope>NUCLEOTIDE SEQUENCE [LARGE SCALE GENOMIC DNA]</scope>
    <source>
        <strain evidence="2 3">North Korean</strain>
    </source>
</reference>
<dbReference type="InterPro" id="IPR022625">
    <property type="entry name" value="TypeI_RM_Rsu_C"/>
</dbReference>
<evidence type="ECO:0000313" key="2">
    <source>
        <dbReference type="EMBL" id="KMZ96261.1"/>
    </source>
</evidence>
<accession>A0A0J9TM65</accession>
<dbReference type="Proteomes" id="UP000053239">
    <property type="component" value="Unassembled WGS sequence"/>
</dbReference>